<evidence type="ECO:0008006" key="3">
    <source>
        <dbReference type="Google" id="ProtNLM"/>
    </source>
</evidence>
<sequence length="220" mass="22057">MESSVLFLGARSRPSDELAAALAVGDRLDVPDPAAQAGDEAGWQAMLAAWETALAGEPASPAGGVVVCAWPSEAGPGGGRPVLDLDGAAWTVAERRVAAWFVALRAACARCADGGSVAVVVERPAALDSAGFGPAVLVAEAVVAAARSLALGEGRRGVRVNTVTTQLWSVPDPLRGSPPPLASFPGTVASEVAGAVRLLLSPDAAGITGSTLRADCGRSW</sequence>
<evidence type="ECO:0000313" key="2">
    <source>
        <dbReference type="Proteomes" id="UP000604475"/>
    </source>
</evidence>
<proteinExistence type="predicted"/>
<dbReference type="SUPFAM" id="SSF51735">
    <property type="entry name" value="NAD(P)-binding Rossmann-fold domains"/>
    <property type="match status" value="1"/>
</dbReference>
<dbReference type="EMBL" id="JAEACQ010000346">
    <property type="protein sequence ID" value="MBL7632690.1"/>
    <property type="molecule type" value="Genomic_DNA"/>
</dbReference>
<dbReference type="Gene3D" id="3.40.50.720">
    <property type="entry name" value="NAD(P)-binding Rossmann-like Domain"/>
    <property type="match status" value="1"/>
</dbReference>
<dbReference type="Proteomes" id="UP000604475">
    <property type="component" value="Unassembled WGS sequence"/>
</dbReference>
<organism evidence="1 2">
    <name type="scientific">Frankia nepalensis</name>
    <dbReference type="NCBI Taxonomy" id="1836974"/>
    <lineage>
        <taxon>Bacteria</taxon>
        <taxon>Bacillati</taxon>
        <taxon>Actinomycetota</taxon>
        <taxon>Actinomycetes</taxon>
        <taxon>Frankiales</taxon>
        <taxon>Frankiaceae</taxon>
        <taxon>Frankia</taxon>
    </lineage>
</organism>
<gene>
    <name evidence="1" type="ORF">I7412_37170</name>
</gene>
<reference evidence="1" key="1">
    <citation type="submission" date="2020-12" db="EMBL/GenBank/DDBJ databases">
        <title>Genomic characterization of non-nitrogen-fixing Frankia strains.</title>
        <authorList>
            <person name="Carlos-Shanley C."/>
            <person name="Guerra T."/>
            <person name="Hahn D."/>
        </authorList>
    </citation>
    <scope>NUCLEOTIDE SEQUENCE</scope>
    <source>
        <strain evidence="1">CN6</strain>
    </source>
</reference>
<keyword evidence="2" id="KW-1185">Reference proteome</keyword>
<name>A0A937RLZ6_9ACTN</name>
<dbReference type="InterPro" id="IPR036291">
    <property type="entry name" value="NAD(P)-bd_dom_sf"/>
</dbReference>
<protein>
    <recommendedName>
        <fullName evidence="3">SDR family oxidoreductase</fullName>
    </recommendedName>
</protein>
<dbReference type="RefSeq" id="WP_203004292.1">
    <property type="nucleotide sequence ID" value="NZ_JADWYU010000214.1"/>
</dbReference>
<evidence type="ECO:0000313" key="1">
    <source>
        <dbReference type="EMBL" id="MBL7632690.1"/>
    </source>
</evidence>
<dbReference type="AlphaFoldDB" id="A0A937RLZ6"/>
<accession>A0A937RLZ6</accession>
<comment type="caution">
    <text evidence="1">The sequence shown here is derived from an EMBL/GenBank/DDBJ whole genome shotgun (WGS) entry which is preliminary data.</text>
</comment>